<dbReference type="STRING" id="857967.G0QK08"/>
<evidence type="ECO:0000256" key="7">
    <source>
        <dbReference type="ARBA" id="ARBA00034496"/>
    </source>
</evidence>
<dbReference type="Proteomes" id="UP000008983">
    <property type="component" value="Unassembled WGS sequence"/>
</dbReference>
<accession>G0QK08</accession>
<dbReference type="InterPro" id="IPR036249">
    <property type="entry name" value="Thioredoxin-like_sf"/>
</dbReference>
<proteinExistence type="inferred from homology"/>
<evidence type="ECO:0000313" key="8">
    <source>
        <dbReference type="EMBL" id="EGR34445.1"/>
    </source>
</evidence>
<dbReference type="GO" id="GO:0019825">
    <property type="term" value="F:oxygen binding"/>
    <property type="evidence" value="ECO:0007669"/>
    <property type="project" value="InterPro"/>
</dbReference>
<keyword evidence="9" id="KW-1185">Reference proteome</keyword>
<sequence>MPKKFIRKPAPKFETNAYFDGVKKISLEDYKGKQEGGLGNISFPLISDVDRKIATDYGVVVNTGVDQGACLRRGEPALDAAVELFYKKILDDSRVSYFFKSTDMTKQKKQQKAFLSMVLDGPKNYNGKNMKDAHAGLNIEEIHFNAIVENLVNTLNELKVDENLIKIIGNALEPLRKDICIDINKHKESFKLFILMVTGGPKKFTGKNLKEAHSNMKINDLHFNAFKDNFLQTLKEMQVDPQTFQEIIGLFEQQRINLVNVKLPLIERIEGDKGIQQIVGRSSDRVLQDPRIRKTFLNIDLQILKTIIGQIVQYAIKGQQVQINGKSMKEYCQQYNFNDMHYNLIKDNILQGMKDVQKDPISINEVNQLTENLRNEFVSVKISIYQRIGGEESIKKFVQIFYQKILQDPRVKEFFKSIDMYKQIDNQNNFLTMVLGGPNNYKGRNMKEAHQHLKLNDMHFNVIKDHICKTLTEIGVDNITVQEIAKLVETLRKEIVSIRPPLFERLGGEKTLTLIVDKFFDKLINNQVIGFIFKNVDPVKHKSLLLTFFTTTFGGQNIIQYLNFYLTQIFVI</sequence>
<gene>
    <name evidence="8" type="ORF">IMG5_011220</name>
</gene>
<keyword evidence="8" id="KW-0575">Peroxidase</keyword>
<evidence type="ECO:0000256" key="5">
    <source>
        <dbReference type="ARBA" id="ARBA00022723"/>
    </source>
</evidence>
<dbReference type="InterPro" id="IPR044203">
    <property type="entry name" value="GlbO/GLB3-like"/>
</dbReference>
<dbReference type="GO" id="GO:0020037">
    <property type="term" value="F:heme binding"/>
    <property type="evidence" value="ECO:0007669"/>
    <property type="project" value="InterPro"/>
</dbReference>
<dbReference type="PANTHER" id="PTHR47366">
    <property type="entry name" value="TWO-ON-TWO HEMOGLOBIN-3"/>
    <property type="match status" value="1"/>
</dbReference>
<keyword evidence="5" id="KW-0479">Metal-binding</keyword>
<comment type="similarity">
    <text evidence="7">Belongs to the truncated hemoglobin family. Group II subfamily.</text>
</comment>
<organism evidence="8 9">
    <name type="scientific">Ichthyophthirius multifiliis</name>
    <name type="common">White spot disease agent</name>
    <name type="synonym">Ich</name>
    <dbReference type="NCBI Taxonomy" id="5932"/>
    <lineage>
        <taxon>Eukaryota</taxon>
        <taxon>Sar</taxon>
        <taxon>Alveolata</taxon>
        <taxon>Ciliophora</taxon>
        <taxon>Intramacronucleata</taxon>
        <taxon>Oligohymenophorea</taxon>
        <taxon>Hymenostomatida</taxon>
        <taxon>Ophryoglenina</taxon>
        <taxon>Ichthyophthirius</taxon>
    </lineage>
</organism>
<comment type="cofactor">
    <cofactor evidence="1">
        <name>heme</name>
        <dbReference type="ChEBI" id="CHEBI:30413"/>
    </cofactor>
</comment>
<evidence type="ECO:0000256" key="3">
    <source>
        <dbReference type="ARBA" id="ARBA00022448"/>
    </source>
</evidence>
<dbReference type="CDD" id="cd00454">
    <property type="entry name" value="TrHb1_N"/>
    <property type="match status" value="2"/>
</dbReference>
<dbReference type="AlphaFoldDB" id="G0QK08"/>
<keyword evidence="6" id="KW-0408">Iron</keyword>
<evidence type="ECO:0000313" key="9">
    <source>
        <dbReference type="Proteomes" id="UP000008983"/>
    </source>
</evidence>
<comment type="similarity">
    <text evidence="2">Belongs to the truncated hemoglobin family. Group I subfamily.</text>
</comment>
<dbReference type="InterPro" id="IPR001486">
    <property type="entry name" value="Hemoglobin_trunc"/>
</dbReference>
<evidence type="ECO:0000256" key="1">
    <source>
        <dbReference type="ARBA" id="ARBA00001971"/>
    </source>
</evidence>
<keyword evidence="3" id="KW-0813">Transport</keyword>
<dbReference type="InterPro" id="IPR009050">
    <property type="entry name" value="Globin-like_sf"/>
</dbReference>
<dbReference type="Gene3D" id="1.10.490.10">
    <property type="entry name" value="Globins"/>
    <property type="match status" value="5"/>
</dbReference>
<dbReference type="eggNOG" id="KOG0852">
    <property type="taxonomic scope" value="Eukaryota"/>
</dbReference>
<dbReference type="InterPro" id="IPR012292">
    <property type="entry name" value="Globin/Proto"/>
</dbReference>
<dbReference type="GO" id="GO:0046872">
    <property type="term" value="F:metal ion binding"/>
    <property type="evidence" value="ECO:0007669"/>
    <property type="project" value="UniProtKB-KW"/>
</dbReference>
<dbReference type="RefSeq" id="XP_004039749.1">
    <property type="nucleotide sequence ID" value="XM_004039701.1"/>
</dbReference>
<dbReference type="PROSITE" id="PS01213">
    <property type="entry name" value="GLOBIN_FAM_2"/>
    <property type="match status" value="1"/>
</dbReference>
<dbReference type="GO" id="GO:0004601">
    <property type="term" value="F:peroxidase activity"/>
    <property type="evidence" value="ECO:0007669"/>
    <property type="project" value="UniProtKB-KW"/>
</dbReference>
<protein>
    <submittedName>
        <fullName evidence="8">Protozoan cyanobacterial globin family protein, putative</fullName>
        <ecNumber evidence="8">1.11.1.15</ecNumber>
    </submittedName>
</protein>
<dbReference type="OMA" id="HYAMNIT"/>
<keyword evidence="4" id="KW-0349">Heme</keyword>
<dbReference type="GeneID" id="14910638"/>
<dbReference type="GO" id="GO:0005344">
    <property type="term" value="F:oxygen carrier activity"/>
    <property type="evidence" value="ECO:0007669"/>
    <property type="project" value="InterPro"/>
</dbReference>
<dbReference type="Pfam" id="PF01152">
    <property type="entry name" value="Bac_globin"/>
    <property type="match status" value="2"/>
</dbReference>
<keyword evidence="8" id="KW-0560">Oxidoreductase</keyword>
<dbReference type="SUPFAM" id="SSF46458">
    <property type="entry name" value="Globin-like"/>
    <property type="match status" value="5"/>
</dbReference>
<evidence type="ECO:0000256" key="6">
    <source>
        <dbReference type="ARBA" id="ARBA00023004"/>
    </source>
</evidence>
<evidence type="ECO:0000256" key="2">
    <source>
        <dbReference type="ARBA" id="ARBA00009660"/>
    </source>
</evidence>
<dbReference type="SUPFAM" id="SSF52833">
    <property type="entry name" value="Thioredoxin-like"/>
    <property type="match status" value="1"/>
</dbReference>
<dbReference type="OrthoDB" id="299219at2759"/>
<name>G0QK08_ICHMU</name>
<reference evidence="8 9" key="1">
    <citation type="submission" date="2011-07" db="EMBL/GenBank/DDBJ databases">
        <authorList>
            <person name="Coyne R."/>
            <person name="Brami D."/>
            <person name="Johnson J."/>
            <person name="Hostetler J."/>
            <person name="Hannick L."/>
            <person name="Clark T."/>
            <person name="Cassidy-Hanley D."/>
            <person name="Inman J."/>
        </authorList>
    </citation>
    <scope>NUCLEOTIDE SEQUENCE [LARGE SCALE GENOMIC DNA]</scope>
    <source>
        <strain evidence="8 9">G5</strain>
    </source>
</reference>
<dbReference type="InterPro" id="IPR019795">
    <property type="entry name" value="Globin_bac-like_CS"/>
</dbReference>
<evidence type="ECO:0000256" key="4">
    <source>
        <dbReference type="ARBA" id="ARBA00022617"/>
    </source>
</evidence>
<dbReference type="EC" id="1.11.1.15" evidence="8"/>
<dbReference type="InParanoid" id="G0QK08"/>
<dbReference type="EMBL" id="GL983116">
    <property type="protein sequence ID" value="EGR34445.1"/>
    <property type="molecule type" value="Genomic_DNA"/>
</dbReference>